<dbReference type="EMBL" id="MU274902">
    <property type="protein sequence ID" value="KAI0093238.1"/>
    <property type="molecule type" value="Genomic_DNA"/>
</dbReference>
<protein>
    <submittedName>
        <fullName evidence="1">GDSL lipase/esterase</fullName>
    </submittedName>
</protein>
<organism evidence="1 2">
    <name type="scientific">Irpex rosettiformis</name>
    <dbReference type="NCBI Taxonomy" id="378272"/>
    <lineage>
        <taxon>Eukaryota</taxon>
        <taxon>Fungi</taxon>
        <taxon>Dikarya</taxon>
        <taxon>Basidiomycota</taxon>
        <taxon>Agaricomycotina</taxon>
        <taxon>Agaricomycetes</taxon>
        <taxon>Polyporales</taxon>
        <taxon>Irpicaceae</taxon>
        <taxon>Irpex</taxon>
    </lineage>
</organism>
<gene>
    <name evidence="1" type="ORF">BDY19DRAFT_883112</name>
</gene>
<evidence type="ECO:0000313" key="1">
    <source>
        <dbReference type="EMBL" id="KAI0093238.1"/>
    </source>
</evidence>
<sequence>MACATLHPVAAASLGPRPGSIKNLVTFGDSYTDIISTGDHGTAWPVYAAQVYGHFNLFPFARSGATCSNNITFRPFPSLFESQLPLYFEEKNNGSIRLDPAETVYTLWIGTNDVGANSLIVGQGTPGVSLVNVTECAVNWVKVLYESGARNFLFQNMLPLYETPLYSADSWPNQYWTAQRNTTEWSVFMREMVNTGNALSKALLQLLVPTLKGAHVGYFDSFGLFSDMLANPKNYLNGTAPLNVTGAVHACVFDLNESTSGTSDCTIATGSAVDSFLWYDELHPSEQADRQVAKFVAGAISRQSDDWVTWLS</sequence>
<name>A0ACB8UFX7_9APHY</name>
<comment type="caution">
    <text evidence="1">The sequence shown here is derived from an EMBL/GenBank/DDBJ whole genome shotgun (WGS) entry which is preliminary data.</text>
</comment>
<accession>A0ACB8UFX7</accession>
<proteinExistence type="predicted"/>
<reference evidence="1" key="1">
    <citation type="journal article" date="2021" name="Environ. Microbiol.">
        <title>Gene family expansions and transcriptome signatures uncover fungal adaptations to wood decay.</title>
        <authorList>
            <person name="Hage H."/>
            <person name="Miyauchi S."/>
            <person name="Viragh M."/>
            <person name="Drula E."/>
            <person name="Min B."/>
            <person name="Chaduli D."/>
            <person name="Navarro D."/>
            <person name="Favel A."/>
            <person name="Norest M."/>
            <person name="Lesage-Meessen L."/>
            <person name="Balint B."/>
            <person name="Merenyi Z."/>
            <person name="de Eugenio L."/>
            <person name="Morin E."/>
            <person name="Martinez A.T."/>
            <person name="Baldrian P."/>
            <person name="Stursova M."/>
            <person name="Martinez M.J."/>
            <person name="Novotny C."/>
            <person name="Magnuson J.K."/>
            <person name="Spatafora J.W."/>
            <person name="Maurice S."/>
            <person name="Pangilinan J."/>
            <person name="Andreopoulos W."/>
            <person name="LaButti K."/>
            <person name="Hundley H."/>
            <person name="Na H."/>
            <person name="Kuo A."/>
            <person name="Barry K."/>
            <person name="Lipzen A."/>
            <person name="Henrissat B."/>
            <person name="Riley R."/>
            <person name="Ahrendt S."/>
            <person name="Nagy L.G."/>
            <person name="Grigoriev I.V."/>
            <person name="Martin F."/>
            <person name="Rosso M.N."/>
        </authorList>
    </citation>
    <scope>NUCLEOTIDE SEQUENCE</scope>
    <source>
        <strain evidence="1">CBS 384.51</strain>
    </source>
</reference>
<keyword evidence="2" id="KW-1185">Reference proteome</keyword>
<evidence type="ECO:0000313" key="2">
    <source>
        <dbReference type="Proteomes" id="UP001055072"/>
    </source>
</evidence>
<dbReference type="Proteomes" id="UP001055072">
    <property type="component" value="Unassembled WGS sequence"/>
</dbReference>